<evidence type="ECO:0000259" key="2">
    <source>
        <dbReference type="Pfam" id="PF04480"/>
    </source>
</evidence>
<dbReference type="RefSeq" id="WP_310017905.1">
    <property type="nucleotide sequence ID" value="NZ_JAVDUM010000003.1"/>
</dbReference>
<comment type="caution">
    <text evidence="3">The sequence shown here is derived from an EMBL/GenBank/DDBJ whole genome shotgun (WGS) entry which is preliminary data.</text>
</comment>
<dbReference type="Gene3D" id="3.40.960.10">
    <property type="entry name" value="VSR Endonuclease"/>
    <property type="match status" value="1"/>
</dbReference>
<dbReference type="EMBL" id="JAVDUM010000003">
    <property type="protein sequence ID" value="MDR6866260.1"/>
    <property type="molecule type" value="Genomic_DNA"/>
</dbReference>
<dbReference type="InterPro" id="IPR007569">
    <property type="entry name" value="DUF559"/>
</dbReference>
<feature type="compositionally biased region" description="Basic and acidic residues" evidence="1">
    <location>
        <begin position="50"/>
        <end position="67"/>
    </location>
</feature>
<reference evidence="3 4" key="1">
    <citation type="submission" date="2023-07" db="EMBL/GenBank/DDBJ databases">
        <title>Sorghum-associated microbial communities from plants grown in Nebraska, USA.</title>
        <authorList>
            <person name="Schachtman D."/>
        </authorList>
    </citation>
    <scope>NUCLEOTIDE SEQUENCE [LARGE SCALE GENOMIC DNA]</scope>
    <source>
        <strain evidence="3 4">2980</strain>
    </source>
</reference>
<evidence type="ECO:0000256" key="1">
    <source>
        <dbReference type="SAM" id="MobiDB-lite"/>
    </source>
</evidence>
<organism evidence="3 4">
    <name type="scientific">Microbacterium resistens</name>
    <dbReference type="NCBI Taxonomy" id="156977"/>
    <lineage>
        <taxon>Bacteria</taxon>
        <taxon>Bacillati</taxon>
        <taxon>Actinomycetota</taxon>
        <taxon>Actinomycetes</taxon>
        <taxon>Micrococcales</taxon>
        <taxon>Microbacteriaceae</taxon>
        <taxon>Microbacterium</taxon>
    </lineage>
</organism>
<evidence type="ECO:0000313" key="4">
    <source>
        <dbReference type="Proteomes" id="UP001259347"/>
    </source>
</evidence>
<feature type="domain" description="DUF559" evidence="2">
    <location>
        <begin position="256"/>
        <end position="321"/>
    </location>
</feature>
<dbReference type="InterPro" id="IPR011335">
    <property type="entry name" value="Restrct_endonuc-II-like"/>
</dbReference>
<dbReference type="SUPFAM" id="SSF52980">
    <property type="entry name" value="Restriction endonuclease-like"/>
    <property type="match status" value="1"/>
</dbReference>
<accession>A0ABU1S9H6</accession>
<sequence>MPNPPLPLPKGLGVAFSVAEALREGASPARLRALDLDAPFRGVRITAARPLDHADQQDEEDPGWRDRAERRRIERLARGYAQIMEAHAFFAGRTAAVLHGLPVAHGRELDIAVRAPRRAPRRRGVRGRKIKPRLVRVQNRDGLMLASPASAWAMLGMECTIRDLVVIGDAIARIPRDRTGTPRPEHAHGTIGQLRAAVDAGPRPGRARLRAALDEIVVGSSSPLETEFRLDAAESPLPAPALDVEIRDAEGRLLGISEFAFAEYRLVVEVEGDHHRTSRTQWNRDIQKYNAYAAEGWEVIRLTSSHIRSTPSRAVAMVADALRGRGWHP</sequence>
<keyword evidence="4" id="KW-1185">Reference proteome</keyword>
<dbReference type="Proteomes" id="UP001259347">
    <property type="component" value="Unassembled WGS sequence"/>
</dbReference>
<evidence type="ECO:0000313" key="3">
    <source>
        <dbReference type="EMBL" id="MDR6866260.1"/>
    </source>
</evidence>
<gene>
    <name evidence="3" type="ORF">J2Y69_000852</name>
</gene>
<dbReference type="Pfam" id="PF04480">
    <property type="entry name" value="DUF559"/>
    <property type="match status" value="1"/>
</dbReference>
<protein>
    <recommendedName>
        <fullName evidence="2">DUF559 domain-containing protein</fullName>
    </recommendedName>
</protein>
<feature type="region of interest" description="Disordered" evidence="1">
    <location>
        <begin position="48"/>
        <end position="67"/>
    </location>
</feature>
<name>A0ABU1S9H6_9MICO</name>
<proteinExistence type="predicted"/>